<evidence type="ECO:0000256" key="1">
    <source>
        <dbReference type="SAM" id="MobiDB-lite"/>
    </source>
</evidence>
<feature type="compositionally biased region" description="Low complexity" evidence="1">
    <location>
        <begin position="1"/>
        <end position="12"/>
    </location>
</feature>
<name>A0A138ZZ16_GONPJ</name>
<feature type="compositionally biased region" description="Basic and acidic residues" evidence="1">
    <location>
        <begin position="489"/>
        <end position="501"/>
    </location>
</feature>
<evidence type="ECO:0000313" key="2">
    <source>
        <dbReference type="EMBL" id="KXS09749.1"/>
    </source>
</evidence>
<reference evidence="2 3" key="1">
    <citation type="journal article" date="2015" name="Genome Biol. Evol.">
        <title>Phylogenomic analyses indicate that early fungi evolved digesting cell walls of algal ancestors of land plants.</title>
        <authorList>
            <person name="Chang Y."/>
            <person name="Wang S."/>
            <person name="Sekimoto S."/>
            <person name="Aerts A.L."/>
            <person name="Choi C."/>
            <person name="Clum A."/>
            <person name="LaButti K.M."/>
            <person name="Lindquist E.A."/>
            <person name="Yee Ngan C."/>
            <person name="Ohm R.A."/>
            <person name="Salamov A.A."/>
            <person name="Grigoriev I.V."/>
            <person name="Spatafora J.W."/>
            <person name="Berbee M.L."/>
        </authorList>
    </citation>
    <scope>NUCLEOTIDE SEQUENCE [LARGE SCALE GENOMIC DNA]</scope>
    <source>
        <strain evidence="2 3">JEL478</strain>
    </source>
</reference>
<feature type="region of interest" description="Disordered" evidence="1">
    <location>
        <begin position="196"/>
        <end position="215"/>
    </location>
</feature>
<dbReference type="OrthoDB" id="5556307at2759"/>
<accession>A0A138ZZ16</accession>
<dbReference type="Proteomes" id="UP000070544">
    <property type="component" value="Unassembled WGS sequence"/>
</dbReference>
<dbReference type="Gene3D" id="1.10.287.1880">
    <property type="match status" value="1"/>
</dbReference>
<dbReference type="STRING" id="1344416.A0A138ZZ16"/>
<protein>
    <submittedName>
        <fullName evidence="2">Uncharacterized protein</fullName>
    </submittedName>
</protein>
<keyword evidence="3" id="KW-1185">Reference proteome</keyword>
<gene>
    <name evidence="2" type="ORF">M427DRAFT_140419</name>
</gene>
<organism evidence="2 3">
    <name type="scientific">Gonapodya prolifera (strain JEL478)</name>
    <name type="common">Monoblepharis prolifera</name>
    <dbReference type="NCBI Taxonomy" id="1344416"/>
    <lineage>
        <taxon>Eukaryota</taxon>
        <taxon>Fungi</taxon>
        <taxon>Fungi incertae sedis</taxon>
        <taxon>Chytridiomycota</taxon>
        <taxon>Chytridiomycota incertae sedis</taxon>
        <taxon>Monoblepharidomycetes</taxon>
        <taxon>Monoblepharidales</taxon>
        <taxon>Gonapodyaceae</taxon>
        <taxon>Gonapodya</taxon>
    </lineage>
</organism>
<proteinExistence type="predicted"/>
<dbReference type="AlphaFoldDB" id="A0A138ZZ16"/>
<dbReference type="EMBL" id="KQ965850">
    <property type="protein sequence ID" value="KXS09749.1"/>
    <property type="molecule type" value="Genomic_DNA"/>
</dbReference>
<evidence type="ECO:0000313" key="3">
    <source>
        <dbReference type="Proteomes" id="UP000070544"/>
    </source>
</evidence>
<sequence length="839" mass="90716">MLATTPKPTKTPLRALSTNSARAKRSMTPAKAEPAPPPTTAPSETAPRSWDPAGDGSPRILAETFVEMVREGTRDAQDESGDTLLLLPRPFVLPPSPLPSLSLLLVPPALHRSIPPFAAVASLSLAPSLPHPRISILAAAPRDVPVHMNRVPFVQVAVDAAWATQLRHSAAAGADAPHVVYMHARGPALLDRIPAFAGPGPDQTQTQAAREDQPYPSPLTSALARKFGLLPVLIPPRDLAGLAAVAPSSSTPSSNTDRRKSTLPNPPSETHPSVLLLSHCESSFSLSEGCGDGPWGMYLGYTIGSGDQTDTRAAGAEEVWEVREGATVLVPSTPLPDDHDAPAPTPSFCLPSWYTHPPSGVRHISGLWVLWELVTATALSREEDIESRLEEAEVGLVGEGTDGGGVEGRRTSAVTLSARWKEVDHAWVVANGGTLSVPQSAVEVVVTLHHVPTPYDPYTHQDTTLADLWRELEVLRAWTAIGDDEEELERWRESRDGGREQDENDEEEPVVQWTRPAEWCGWGVEVGAGDAVDAWLQDTAPPEENDLDFTDRLWRFLAFTARDADDLRDAVTGVAEEIERGRCRPSVAKSNSTPLARAVRDVLRVTALATAPAASLASLRRRAEAGFDEAVEKPFSVMSECGRWRVGRALVAILVGLGMDRTRVDPYLDQGLSPPILLANYVHLHRACEAARLLRDAAAGVPEAVVRRVVGACLARRRPDDEPDVGQVGPEGVVLEVKLGRWDGGARMVEVVSGSIQPSVWELALYTSFKPYAGYVPRGSFPTTPTAGRTFRLERSGYEGATFPEQKKKDVDEWGGAIDLVGDNTKYMVVEAFRKWVGY</sequence>
<feature type="region of interest" description="Disordered" evidence="1">
    <location>
        <begin position="244"/>
        <end position="270"/>
    </location>
</feature>
<feature type="region of interest" description="Disordered" evidence="1">
    <location>
        <begin position="1"/>
        <end position="57"/>
    </location>
</feature>
<feature type="region of interest" description="Disordered" evidence="1">
    <location>
        <begin position="486"/>
        <end position="511"/>
    </location>
</feature>